<dbReference type="InterPro" id="IPR011032">
    <property type="entry name" value="GroES-like_sf"/>
</dbReference>
<dbReference type="InterPro" id="IPR051397">
    <property type="entry name" value="Zn-ADH-like_protein"/>
</dbReference>
<dbReference type="Gene3D" id="3.90.180.10">
    <property type="entry name" value="Medium-chain alcohol dehydrogenases, catalytic domain"/>
    <property type="match status" value="1"/>
</dbReference>
<dbReference type="GeneID" id="27315112"/>
<dbReference type="InterPro" id="IPR013149">
    <property type="entry name" value="ADH-like_C"/>
</dbReference>
<dbReference type="Pfam" id="PF00107">
    <property type="entry name" value="ADH_zinc_N"/>
    <property type="match status" value="1"/>
</dbReference>
<dbReference type="Pfam" id="PF08240">
    <property type="entry name" value="ADH_N"/>
    <property type="match status" value="1"/>
</dbReference>
<protein>
    <recommendedName>
        <fullName evidence="1">Enoyl reductase (ER) domain-containing protein</fullName>
    </recommendedName>
</protein>
<dbReference type="HOGENOM" id="CLU_026673_3_1_1"/>
<gene>
    <name evidence="2" type="ORF">PV09_07139</name>
</gene>
<dbReference type="PANTHER" id="PTHR43677">
    <property type="entry name" value="SHORT-CHAIN DEHYDROGENASE/REDUCTASE"/>
    <property type="match status" value="1"/>
</dbReference>
<dbReference type="SUPFAM" id="SSF50129">
    <property type="entry name" value="GroES-like"/>
    <property type="match status" value="1"/>
</dbReference>
<evidence type="ECO:0000259" key="1">
    <source>
        <dbReference type="SMART" id="SM00829"/>
    </source>
</evidence>
<dbReference type="InterPro" id="IPR013154">
    <property type="entry name" value="ADH-like_N"/>
</dbReference>
<dbReference type="InParanoid" id="A0A0D1XGN8"/>
<accession>A0A0D1XGN8</accession>
<reference evidence="2 3" key="1">
    <citation type="submission" date="2015-01" db="EMBL/GenBank/DDBJ databases">
        <title>The Genome Sequence of Ochroconis gallopava CBS43764.</title>
        <authorList>
            <consortium name="The Broad Institute Genomics Platform"/>
            <person name="Cuomo C."/>
            <person name="de Hoog S."/>
            <person name="Gorbushina A."/>
            <person name="Stielow B."/>
            <person name="Teixiera M."/>
            <person name="Abouelleil A."/>
            <person name="Chapman S.B."/>
            <person name="Priest M."/>
            <person name="Young S.K."/>
            <person name="Wortman J."/>
            <person name="Nusbaum C."/>
            <person name="Birren B."/>
        </authorList>
    </citation>
    <scope>NUCLEOTIDE SEQUENCE [LARGE SCALE GENOMIC DNA]</scope>
    <source>
        <strain evidence="2 3">CBS 43764</strain>
    </source>
</reference>
<dbReference type="RefSeq" id="XP_016211240.1">
    <property type="nucleotide sequence ID" value="XM_016360868.1"/>
</dbReference>
<dbReference type="Proteomes" id="UP000053259">
    <property type="component" value="Unassembled WGS sequence"/>
</dbReference>
<dbReference type="STRING" id="253628.A0A0D1XGN8"/>
<dbReference type="SUPFAM" id="SSF51735">
    <property type="entry name" value="NAD(P)-binding Rossmann-fold domains"/>
    <property type="match status" value="1"/>
</dbReference>
<dbReference type="CDD" id="cd08241">
    <property type="entry name" value="QOR1"/>
    <property type="match status" value="1"/>
</dbReference>
<keyword evidence="3" id="KW-1185">Reference proteome</keyword>
<dbReference type="AlphaFoldDB" id="A0A0D1XGN8"/>
<dbReference type="GO" id="GO:0016491">
    <property type="term" value="F:oxidoreductase activity"/>
    <property type="evidence" value="ECO:0007669"/>
    <property type="project" value="InterPro"/>
</dbReference>
<sequence length="351" mass="38428">MALLPESMNAIHLKEFVKSHKELRVTKIPFPKTNAHSLVIRTTHISPTHVDLLYARGLHQNNRRHAKPPFTLGSDFAGVVVSAPPGSGFAKGDQVYGGSFGAYAEYVVIDLKKRTGVVRKVPKGWTAAEACSVGASGATSLGCFWWAGPVREGSWVLVTGATGGLGTMAVQIAKKLGAKVVALVGKDKRKETMMKDLGVDQCVRYDLPNWEDKVKEATGGGVDLVYDAVGMVESSLKCCRYAGRVVIVGFAGRGGDIEKVRMNRILLKSAAVFGYRFGEHGRQRPEDVIKIWRDFDDMVEQGAIKAVVYDQKYLGLDSLPRALNDLAEHKVWGRAVVQVSDEYSEREKPRL</sequence>
<feature type="domain" description="Enoyl reductase (ER)" evidence="1">
    <location>
        <begin position="18"/>
        <end position="337"/>
    </location>
</feature>
<evidence type="ECO:0000313" key="2">
    <source>
        <dbReference type="EMBL" id="KIW01371.1"/>
    </source>
</evidence>
<dbReference type="OrthoDB" id="10257049at2759"/>
<organism evidence="2 3">
    <name type="scientific">Verruconis gallopava</name>
    <dbReference type="NCBI Taxonomy" id="253628"/>
    <lineage>
        <taxon>Eukaryota</taxon>
        <taxon>Fungi</taxon>
        <taxon>Dikarya</taxon>
        <taxon>Ascomycota</taxon>
        <taxon>Pezizomycotina</taxon>
        <taxon>Dothideomycetes</taxon>
        <taxon>Pleosporomycetidae</taxon>
        <taxon>Venturiales</taxon>
        <taxon>Sympoventuriaceae</taxon>
        <taxon>Verruconis</taxon>
    </lineage>
</organism>
<dbReference type="SMART" id="SM00829">
    <property type="entry name" value="PKS_ER"/>
    <property type="match status" value="1"/>
</dbReference>
<dbReference type="Gene3D" id="3.40.50.720">
    <property type="entry name" value="NAD(P)-binding Rossmann-like Domain"/>
    <property type="match status" value="1"/>
</dbReference>
<dbReference type="InterPro" id="IPR036291">
    <property type="entry name" value="NAD(P)-bd_dom_sf"/>
</dbReference>
<proteinExistence type="predicted"/>
<name>A0A0D1XGN8_9PEZI</name>
<evidence type="ECO:0000313" key="3">
    <source>
        <dbReference type="Proteomes" id="UP000053259"/>
    </source>
</evidence>
<dbReference type="InterPro" id="IPR020843">
    <property type="entry name" value="ER"/>
</dbReference>
<dbReference type="GO" id="GO:0005739">
    <property type="term" value="C:mitochondrion"/>
    <property type="evidence" value="ECO:0007669"/>
    <property type="project" value="TreeGrafter"/>
</dbReference>
<dbReference type="EMBL" id="KN847555">
    <property type="protein sequence ID" value="KIW01371.1"/>
    <property type="molecule type" value="Genomic_DNA"/>
</dbReference>
<dbReference type="PANTHER" id="PTHR43677:SF4">
    <property type="entry name" value="QUINONE OXIDOREDUCTASE-LIKE PROTEIN 2"/>
    <property type="match status" value="1"/>
</dbReference>
<dbReference type="VEuPathDB" id="FungiDB:PV09_07139"/>